<organism evidence="1 2">
    <name type="scientific">Brachionus plicatilis</name>
    <name type="common">Marine rotifer</name>
    <name type="synonym">Brachionus muelleri</name>
    <dbReference type="NCBI Taxonomy" id="10195"/>
    <lineage>
        <taxon>Eukaryota</taxon>
        <taxon>Metazoa</taxon>
        <taxon>Spiralia</taxon>
        <taxon>Gnathifera</taxon>
        <taxon>Rotifera</taxon>
        <taxon>Eurotatoria</taxon>
        <taxon>Monogononta</taxon>
        <taxon>Pseudotrocha</taxon>
        <taxon>Ploima</taxon>
        <taxon>Brachionidae</taxon>
        <taxon>Brachionus</taxon>
    </lineage>
</organism>
<accession>A0A3M7SR24</accession>
<name>A0A3M7SR24_BRAPC</name>
<gene>
    <name evidence="1" type="ORF">BpHYR1_008718</name>
</gene>
<comment type="caution">
    <text evidence="1">The sequence shown here is derived from an EMBL/GenBank/DDBJ whole genome shotgun (WGS) entry which is preliminary data.</text>
</comment>
<sequence>MVIIYFEKFKHLAFLQMTDNTCPNIFRFWKKEEREQLHQCTTKISHGLIDITLLICIYSKSAQSHQQNGVIDILAKNVRCFSPDPNFFIQILKLREN</sequence>
<proteinExistence type="predicted"/>
<protein>
    <submittedName>
        <fullName evidence="1">Uncharacterized protein</fullName>
    </submittedName>
</protein>
<keyword evidence="2" id="KW-1185">Reference proteome</keyword>
<dbReference type="EMBL" id="REGN01000911">
    <property type="protein sequence ID" value="RNA38132.1"/>
    <property type="molecule type" value="Genomic_DNA"/>
</dbReference>
<dbReference type="Proteomes" id="UP000276133">
    <property type="component" value="Unassembled WGS sequence"/>
</dbReference>
<evidence type="ECO:0000313" key="2">
    <source>
        <dbReference type="Proteomes" id="UP000276133"/>
    </source>
</evidence>
<reference evidence="1 2" key="1">
    <citation type="journal article" date="2018" name="Sci. Rep.">
        <title>Genomic signatures of local adaptation to the degree of environmental predictability in rotifers.</title>
        <authorList>
            <person name="Franch-Gras L."/>
            <person name="Hahn C."/>
            <person name="Garcia-Roger E.M."/>
            <person name="Carmona M.J."/>
            <person name="Serra M."/>
            <person name="Gomez A."/>
        </authorList>
    </citation>
    <scope>NUCLEOTIDE SEQUENCE [LARGE SCALE GENOMIC DNA]</scope>
    <source>
        <strain evidence="1">HYR1</strain>
    </source>
</reference>
<evidence type="ECO:0000313" key="1">
    <source>
        <dbReference type="EMBL" id="RNA38132.1"/>
    </source>
</evidence>
<dbReference type="AlphaFoldDB" id="A0A3M7SR24"/>